<dbReference type="Proteomes" id="UP000607197">
    <property type="component" value="Unassembled WGS sequence"/>
</dbReference>
<name>A0A830FIP2_9EURY</name>
<dbReference type="OrthoDB" id="19138at2157"/>
<gene>
    <name evidence="2" type="ORF">GCM10009039_13460</name>
</gene>
<feature type="transmembrane region" description="Helical" evidence="1">
    <location>
        <begin position="41"/>
        <end position="60"/>
    </location>
</feature>
<feature type="transmembrane region" description="Helical" evidence="1">
    <location>
        <begin position="6"/>
        <end position="29"/>
    </location>
</feature>
<evidence type="ECO:0000313" key="3">
    <source>
        <dbReference type="Proteomes" id="UP000607197"/>
    </source>
</evidence>
<dbReference type="PANTHER" id="PTHR34703:SF1">
    <property type="entry name" value="ANTIPORTER SUBUNIT MNHG2-RELATED"/>
    <property type="match status" value="1"/>
</dbReference>
<evidence type="ECO:0000313" key="2">
    <source>
        <dbReference type="EMBL" id="GGL56623.1"/>
    </source>
</evidence>
<feature type="transmembrane region" description="Helical" evidence="1">
    <location>
        <begin position="66"/>
        <end position="87"/>
    </location>
</feature>
<dbReference type="GO" id="GO:0015385">
    <property type="term" value="F:sodium:proton antiporter activity"/>
    <property type="evidence" value="ECO:0007669"/>
    <property type="project" value="TreeGrafter"/>
</dbReference>
<dbReference type="RefSeq" id="WP_188977235.1">
    <property type="nucleotide sequence ID" value="NZ_BMPG01000002.1"/>
</dbReference>
<proteinExistence type="predicted"/>
<keyword evidence="3" id="KW-1185">Reference proteome</keyword>
<keyword evidence="1" id="KW-1133">Transmembrane helix</keyword>
<dbReference type="EMBL" id="BMPG01000002">
    <property type="protein sequence ID" value="GGL56623.1"/>
    <property type="molecule type" value="Genomic_DNA"/>
</dbReference>
<organism evidence="2 3">
    <name type="scientific">Halocalculus aciditolerans</name>
    <dbReference type="NCBI Taxonomy" id="1383812"/>
    <lineage>
        <taxon>Archaea</taxon>
        <taxon>Methanobacteriati</taxon>
        <taxon>Methanobacteriota</taxon>
        <taxon>Stenosarchaea group</taxon>
        <taxon>Halobacteria</taxon>
        <taxon>Halobacteriales</taxon>
        <taxon>Halobacteriaceae</taxon>
        <taxon>Halocalculus</taxon>
    </lineage>
</organism>
<comment type="caution">
    <text evidence="2">The sequence shown here is derived from an EMBL/GenBank/DDBJ whole genome shotgun (WGS) entry which is preliminary data.</text>
</comment>
<dbReference type="Pfam" id="PF03334">
    <property type="entry name" value="PhaG_MnhG_YufB"/>
    <property type="match status" value="1"/>
</dbReference>
<dbReference type="NCBIfam" id="TIGR01300">
    <property type="entry name" value="CPA3_mnhG_phaG"/>
    <property type="match status" value="1"/>
</dbReference>
<sequence length="113" mass="11915">MIETIRLVLTTGLVLVAAFFLTVGTVGLLRFPDVYNRMHATTKATTLGAATLFLAAWVYFGPLGDGLPAILGIAFLFFTAPAGAHVISRASAHINVPFYRADGDGNATETGDD</sequence>
<keyword evidence="1" id="KW-0472">Membrane</keyword>
<dbReference type="InterPro" id="IPR005133">
    <property type="entry name" value="PhaG_MnhG_YufB"/>
</dbReference>
<reference evidence="2" key="2">
    <citation type="submission" date="2020-09" db="EMBL/GenBank/DDBJ databases">
        <authorList>
            <person name="Sun Q."/>
            <person name="Ohkuma M."/>
        </authorList>
    </citation>
    <scope>NUCLEOTIDE SEQUENCE</scope>
    <source>
        <strain evidence="2">JCM 19596</strain>
    </source>
</reference>
<dbReference type="AlphaFoldDB" id="A0A830FIP2"/>
<keyword evidence="1" id="KW-0812">Transmembrane</keyword>
<protein>
    <submittedName>
        <fullName evidence="2">Na+/H+ antiporter subunit G</fullName>
    </submittedName>
</protein>
<reference evidence="2" key="1">
    <citation type="journal article" date="2014" name="Int. J. Syst. Evol. Microbiol.">
        <title>Complete genome sequence of Corynebacterium casei LMG S-19264T (=DSM 44701T), isolated from a smear-ripened cheese.</title>
        <authorList>
            <consortium name="US DOE Joint Genome Institute (JGI-PGF)"/>
            <person name="Walter F."/>
            <person name="Albersmeier A."/>
            <person name="Kalinowski J."/>
            <person name="Ruckert C."/>
        </authorList>
    </citation>
    <scope>NUCLEOTIDE SEQUENCE</scope>
    <source>
        <strain evidence="2">JCM 19596</strain>
    </source>
</reference>
<dbReference type="PANTHER" id="PTHR34703">
    <property type="entry name" value="ANTIPORTER SUBUNIT MNHG2-RELATED"/>
    <property type="match status" value="1"/>
</dbReference>
<accession>A0A830FIP2</accession>
<evidence type="ECO:0000256" key="1">
    <source>
        <dbReference type="SAM" id="Phobius"/>
    </source>
</evidence>